<gene>
    <name evidence="1" type="ORF">IPA_09635</name>
</gene>
<reference evidence="1" key="1">
    <citation type="submission" date="2013-11" db="EMBL/GenBank/DDBJ databases">
        <title>Comparative genomics of Ignicoccus.</title>
        <authorList>
            <person name="Podar M."/>
        </authorList>
    </citation>
    <scope>NUCLEOTIDE SEQUENCE</scope>
    <source>
        <strain evidence="1">DSM 13166</strain>
    </source>
</reference>
<dbReference type="EMBL" id="CP006868">
    <property type="protein sequence ID" value="UXD22924.1"/>
    <property type="molecule type" value="Genomic_DNA"/>
</dbReference>
<dbReference type="KEGG" id="ipc:IPA_09635"/>
<evidence type="ECO:0000313" key="2">
    <source>
        <dbReference type="Proteomes" id="UP001063698"/>
    </source>
</evidence>
<accession>A0A977KC43</accession>
<organism evidence="1 2">
    <name type="scientific">Ignicoccus pacificus DSM 13166</name>
    <dbReference type="NCBI Taxonomy" id="940294"/>
    <lineage>
        <taxon>Archaea</taxon>
        <taxon>Thermoproteota</taxon>
        <taxon>Thermoprotei</taxon>
        <taxon>Desulfurococcales</taxon>
        <taxon>Desulfurococcaceae</taxon>
        <taxon>Ignicoccus</taxon>
    </lineage>
</organism>
<protein>
    <submittedName>
        <fullName evidence="1">Uncharacterized protein</fullName>
    </submittedName>
</protein>
<dbReference type="Proteomes" id="UP001063698">
    <property type="component" value="Chromosome"/>
</dbReference>
<evidence type="ECO:0000313" key="1">
    <source>
        <dbReference type="EMBL" id="UXD22924.1"/>
    </source>
</evidence>
<dbReference type="AlphaFoldDB" id="A0A977KC43"/>
<keyword evidence="2" id="KW-1185">Reference proteome</keyword>
<sequence length="201" mass="22360">MSGDHSKSVKKVKDAKDVFTAVRTINKGIAILLLLKKDLTWNKYVLHISEHKLVSGEPKIPTEQDFKDAILALLIVPKVKIVEEGIERVVESAGLDIEALPDDVKKLVQLIPGIELFIPDKELVEASVGETIIPPEQIMDEVVRIVENMINELGLKGEVKVTGRELYVVISKRVPKKLVQQLEKALKARLGDLYEVKVTTG</sequence>
<proteinExistence type="predicted"/>
<name>A0A977KC43_9CREN</name>